<evidence type="ECO:0000313" key="2">
    <source>
        <dbReference type="Proteomes" id="UP001234297"/>
    </source>
</evidence>
<name>A0ACC2MN77_PERAE</name>
<accession>A0ACC2MN77</accession>
<comment type="caution">
    <text evidence="1">The sequence shown here is derived from an EMBL/GenBank/DDBJ whole genome shotgun (WGS) entry which is preliminary data.</text>
</comment>
<proteinExistence type="predicted"/>
<gene>
    <name evidence="1" type="ORF">MRB53_008598</name>
</gene>
<keyword evidence="2" id="KW-1185">Reference proteome</keyword>
<dbReference type="Proteomes" id="UP001234297">
    <property type="component" value="Chromosome 2"/>
</dbReference>
<sequence length="94" mass="9911">MMGSRSSSLVSSDPFSLCLGSSLIEIRDGGVVEGYNNGDDGGVETNSDGDDGWINGQVDNYLAGSWINLGPYQMMMDLVMSCAVGIYFDEDGGP</sequence>
<protein>
    <submittedName>
        <fullName evidence="1">Uncharacterized protein</fullName>
    </submittedName>
</protein>
<reference evidence="1 2" key="1">
    <citation type="journal article" date="2022" name="Hortic Res">
        <title>A haplotype resolved chromosomal level avocado genome allows analysis of novel avocado genes.</title>
        <authorList>
            <person name="Nath O."/>
            <person name="Fletcher S.J."/>
            <person name="Hayward A."/>
            <person name="Shaw L.M."/>
            <person name="Masouleh A.K."/>
            <person name="Furtado A."/>
            <person name="Henry R.J."/>
            <person name="Mitter N."/>
        </authorList>
    </citation>
    <scope>NUCLEOTIDE SEQUENCE [LARGE SCALE GENOMIC DNA]</scope>
    <source>
        <strain evidence="2">cv. Hass</strain>
    </source>
</reference>
<organism evidence="1 2">
    <name type="scientific">Persea americana</name>
    <name type="common">Avocado</name>
    <dbReference type="NCBI Taxonomy" id="3435"/>
    <lineage>
        <taxon>Eukaryota</taxon>
        <taxon>Viridiplantae</taxon>
        <taxon>Streptophyta</taxon>
        <taxon>Embryophyta</taxon>
        <taxon>Tracheophyta</taxon>
        <taxon>Spermatophyta</taxon>
        <taxon>Magnoliopsida</taxon>
        <taxon>Magnoliidae</taxon>
        <taxon>Laurales</taxon>
        <taxon>Lauraceae</taxon>
        <taxon>Persea</taxon>
    </lineage>
</organism>
<dbReference type="EMBL" id="CM056810">
    <property type="protein sequence ID" value="KAJ8646850.1"/>
    <property type="molecule type" value="Genomic_DNA"/>
</dbReference>
<evidence type="ECO:0000313" key="1">
    <source>
        <dbReference type="EMBL" id="KAJ8646850.1"/>
    </source>
</evidence>